<dbReference type="SMART" id="SM00729">
    <property type="entry name" value="Elp3"/>
    <property type="match status" value="1"/>
</dbReference>
<dbReference type="NCBIfam" id="TIGR00089">
    <property type="entry name" value="MiaB/RimO family radical SAM methylthiotransferase"/>
    <property type="match status" value="1"/>
</dbReference>
<dbReference type="Pfam" id="PF00919">
    <property type="entry name" value="UPF0004"/>
    <property type="match status" value="1"/>
</dbReference>
<dbReference type="AlphaFoldDB" id="A0A381NE89"/>
<keyword evidence="7" id="KW-0411">Iron-sulfur</keyword>
<keyword evidence="3" id="KW-0808">Transferase</keyword>
<dbReference type="SFLD" id="SFLDS00029">
    <property type="entry name" value="Radical_SAM"/>
    <property type="match status" value="1"/>
</dbReference>
<dbReference type="InterPro" id="IPR006638">
    <property type="entry name" value="Elp3/MiaA/NifB-like_rSAM"/>
</dbReference>
<gene>
    <name evidence="10" type="ORF">METZ01_LOCUS5736</name>
</gene>
<evidence type="ECO:0000259" key="9">
    <source>
        <dbReference type="PROSITE" id="PS51918"/>
    </source>
</evidence>
<dbReference type="InterPro" id="IPR038135">
    <property type="entry name" value="Methylthiotransferase_N_sf"/>
</dbReference>
<protein>
    <submittedName>
        <fullName evidence="10">Uncharacterized protein</fullName>
    </submittedName>
</protein>
<evidence type="ECO:0000256" key="3">
    <source>
        <dbReference type="ARBA" id="ARBA00022679"/>
    </source>
</evidence>
<keyword evidence="6" id="KW-0408">Iron</keyword>
<dbReference type="GO" id="GO:0046872">
    <property type="term" value="F:metal ion binding"/>
    <property type="evidence" value="ECO:0007669"/>
    <property type="project" value="UniProtKB-KW"/>
</dbReference>
<evidence type="ECO:0000313" key="10">
    <source>
        <dbReference type="EMBL" id="SUZ52882.1"/>
    </source>
</evidence>
<dbReference type="SUPFAM" id="SSF102114">
    <property type="entry name" value="Radical SAM enzymes"/>
    <property type="match status" value="1"/>
</dbReference>
<evidence type="ECO:0000256" key="5">
    <source>
        <dbReference type="ARBA" id="ARBA00022723"/>
    </source>
</evidence>
<sequence>VQVLFHTFGCKANQYDTERMRQESQARGVLITSDLGSADVCVVNTCTVTNAADAEAKRFVRRITRENPQTRIVVAGCSAVLRKREYVGLDGVACVVPGHDPLQVAAAVVDAGEARGAPRGGLVQLGMNPGLDESHLEPIGAGILDRREGATRGWLKIQDGCDRKCSFCATRLARGTSRSRPPGDIIVEARALSLHHPELVLTGIHIGHYGRDLEGSITLSILLARLLDAVPGVRFRVGSVEATEIDELLLDLMRTSGGRVAPHLHMPLQSGADPVLRRMKRWHTREAYRARAFQVADTVLRVGLGADIITGFPGETAADHEETVALVEELPFTYLHVFPFSPKDGTEASTLPNPVPQRVAGERSRELRALAQEKHRRYRESRAGEASVVTLEGQGRRALTGDYLRVNVNAKVDTGVHVERDAAGVGVDAFRRLHSGVLRGNGEDLYIELVS</sequence>
<dbReference type="InterPro" id="IPR020612">
    <property type="entry name" value="Methylthiotransferase_CS"/>
</dbReference>
<proteinExistence type="predicted"/>
<dbReference type="CDD" id="cd01335">
    <property type="entry name" value="Radical_SAM"/>
    <property type="match status" value="1"/>
</dbReference>
<evidence type="ECO:0000256" key="2">
    <source>
        <dbReference type="ARBA" id="ARBA00022485"/>
    </source>
</evidence>
<dbReference type="InterPro" id="IPR013848">
    <property type="entry name" value="Methylthiotransferase_N"/>
</dbReference>
<feature type="non-terminal residue" evidence="10">
    <location>
        <position position="1"/>
    </location>
</feature>
<dbReference type="PANTHER" id="PTHR11918:SF45">
    <property type="entry name" value="THREONYLCARBAMOYLADENOSINE TRNA METHYLTHIOTRANSFERASE"/>
    <property type="match status" value="1"/>
</dbReference>
<reference evidence="10" key="1">
    <citation type="submission" date="2018-05" db="EMBL/GenBank/DDBJ databases">
        <authorList>
            <person name="Lanie J.A."/>
            <person name="Ng W.-L."/>
            <person name="Kazmierczak K.M."/>
            <person name="Andrzejewski T.M."/>
            <person name="Davidsen T.M."/>
            <person name="Wayne K.J."/>
            <person name="Tettelin H."/>
            <person name="Glass J.I."/>
            <person name="Rusch D."/>
            <person name="Podicherti R."/>
            <person name="Tsui H.-C.T."/>
            <person name="Winkler M.E."/>
        </authorList>
    </citation>
    <scope>NUCLEOTIDE SEQUENCE</scope>
</reference>
<dbReference type="InterPro" id="IPR005839">
    <property type="entry name" value="Methylthiotransferase"/>
</dbReference>
<comment type="cofactor">
    <cofactor evidence="1">
        <name>[4Fe-4S] cluster</name>
        <dbReference type="ChEBI" id="CHEBI:49883"/>
    </cofactor>
</comment>
<organism evidence="10">
    <name type="scientific">marine metagenome</name>
    <dbReference type="NCBI Taxonomy" id="408172"/>
    <lineage>
        <taxon>unclassified sequences</taxon>
        <taxon>metagenomes</taxon>
        <taxon>ecological metagenomes</taxon>
    </lineage>
</organism>
<dbReference type="Gene3D" id="3.40.50.12160">
    <property type="entry name" value="Methylthiotransferase, N-terminal domain"/>
    <property type="match status" value="1"/>
</dbReference>
<dbReference type="InterPro" id="IPR023404">
    <property type="entry name" value="rSAM_horseshoe"/>
</dbReference>
<feature type="domain" description="Radical SAM core" evidence="9">
    <location>
        <begin position="147"/>
        <end position="377"/>
    </location>
</feature>
<dbReference type="InterPro" id="IPR058240">
    <property type="entry name" value="rSAM_sf"/>
</dbReference>
<dbReference type="EMBL" id="UINC01000299">
    <property type="protein sequence ID" value="SUZ52882.1"/>
    <property type="molecule type" value="Genomic_DNA"/>
</dbReference>
<dbReference type="Pfam" id="PF04055">
    <property type="entry name" value="Radical_SAM"/>
    <property type="match status" value="1"/>
</dbReference>
<dbReference type="SFLD" id="SFLDG01082">
    <property type="entry name" value="B12-binding_domain_containing"/>
    <property type="match status" value="1"/>
</dbReference>
<dbReference type="PROSITE" id="PS51918">
    <property type="entry name" value="RADICAL_SAM"/>
    <property type="match status" value="1"/>
</dbReference>
<feature type="domain" description="MTTase N-terminal" evidence="8">
    <location>
        <begin position="1"/>
        <end position="114"/>
    </location>
</feature>
<evidence type="ECO:0000256" key="6">
    <source>
        <dbReference type="ARBA" id="ARBA00023004"/>
    </source>
</evidence>
<dbReference type="PANTHER" id="PTHR11918">
    <property type="entry name" value="RADICAL SAM PROTEINS"/>
    <property type="match status" value="1"/>
</dbReference>
<dbReference type="InterPro" id="IPR007197">
    <property type="entry name" value="rSAM"/>
</dbReference>
<dbReference type="Gene3D" id="3.80.30.20">
    <property type="entry name" value="tm_1862 like domain"/>
    <property type="match status" value="1"/>
</dbReference>
<evidence type="ECO:0000259" key="8">
    <source>
        <dbReference type="PROSITE" id="PS51449"/>
    </source>
</evidence>
<evidence type="ECO:0000256" key="4">
    <source>
        <dbReference type="ARBA" id="ARBA00022691"/>
    </source>
</evidence>
<evidence type="ECO:0000256" key="7">
    <source>
        <dbReference type="ARBA" id="ARBA00023014"/>
    </source>
</evidence>
<dbReference type="GO" id="GO:0035598">
    <property type="term" value="F:tRNA (N(6)-L-threonylcarbamoyladenosine(37)-C(2))-methylthiotransferase activity"/>
    <property type="evidence" value="ECO:0007669"/>
    <property type="project" value="TreeGrafter"/>
</dbReference>
<keyword evidence="2" id="KW-0004">4Fe-4S</keyword>
<dbReference type="PROSITE" id="PS51449">
    <property type="entry name" value="MTTASE_N"/>
    <property type="match status" value="1"/>
</dbReference>
<accession>A0A381NE89</accession>
<keyword evidence="4" id="KW-0949">S-adenosyl-L-methionine</keyword>
<keyword evidence="5" id="KW-0479">Metal-binding</keyword>
<dbReference type="GO" id="GO:0051539">
    <property type="term" value="F:4 iron, 4 sulfur cluster binding"/>
    <property type="evidence" value="ECO:0007669"/>
    <property type="project" value="UniProtKB-KW"/>
</dbReference>
<dbReference type="PROSITE" id="PS01278">
    <property type="entry name" value="MTTASE_RADICAL"/>
    <property type="match status" value="1"/>
</dbReference>
<evidence type="ECO:0000256" key="1">
    <source>
        <dbReference type="ARBA" id="ARBA00001966"/>
    </source>
</evidence>
<name>A0A381NE89_9ZZZZ</name>